<dbReference type="Proteomes" id="UP001374579">
    <property type="component" value="Unassembled WGS sequence"/>
</dbReference>
<comment type="caution">
    <text evidence="2">The sequence shown here is derived from an EMBL/GenBank/DDBJ whole genome shotgun (WGS) entry which is preliminary data.</text>
</comment>
<evidence type="ECO:0000313" key="2">
    <source>
        <dbReference type="EMBL" id="KAK7091347.1"/>
    </source>
</evidence>
<gene>
    <name evidence="2" type="ORF">V1264_009040</name>
</gene>
<accession>A0AAN9AQV1</accession>
<feature type="region of interest" description="Disordered" evidence="1">
    <location>
        <begin position="70"/>
        <end position="106"/>
    </location>
</feature>
<organism evidence="2 3">
    <name type="scientific">Littorina saxatilis</name>
    <dbReference type="NCBI Taxonomy" id="31220"/>
    <lineage>
        <taxon>Eukaryota</taxon>
        <taxon>Metazoa</taxon>
        <taxon>Spiralia</taxon>
        <taxon>Lophotrochozoa</taxon>
        <taxon>Mollusca</taxon>
        <taxon>Gastropoda</taxon>
        <taxon>Caenogastropoda</taxon>
        <taxon>Littorinimorpha</taxon>
        <taxon>Littorinoidea</taxon>
        <taxon>Littorinidae</taxon>
        <taxon>Littorina</taxon>
    </lineage>
</organism>
<dbReference type="AlphaFoldDB" id="A0AAN9AQV1"/>
<sequence length="249" mass="27251">MRLEVQQQTLCYVSSDYFERFINELHTKIPSLSLWCASVQKLNSPPSWMFERHLTTPLRCPPTVTKEVAKSKEMKKSGIPSYSSTPAPAATEGPPVKWLPHKGGQDGHTRGSAMACNVCGDAVVHLLLKELRVGQSSGSDPLQYRDVLLLAPKSKTEVKSTEGIIFKLRDNGVPVQVLTGISKVGAFRDVALALKDEITVADPMVVSGLERRVVIATGSGNDDKHSNNRLFAMSRSTSLLVWIGERPGK</sequence>
<dbReference type="EMBL" id="JBAMIC010000022">
    <property type="protein sequence ID" value="KAK7091347.1"/>
    <property type="molecule type" value="Genomic_DNA"/>
</dbReference>
<name>A0AAN9AQV1_9CAEN</name>
<evidence type="ECO:0000313" key="3">
    <source>
        <dbReference type="Proteomes" id="UP001374579"/>
    </source>
</evidence>
<reference evidence="2 3" key="1">
    <citation type="submission" date="2024-02" db="EMBL/GenBank/DDBJ databases">
        <title>Chromosome-scale genome assembly of the rough periwinkle Littorina saxatilis.</title>
        <authorList>
            <person name="De Jode A."/>
            <person name="Faria R."/>
            <person name="Formenti G."/>
            <person name="Sims Y."/>
            <person name="Smith T.P."/>
            <person name="Tracey A."/>
            <person name="Wood J.M.D."/>
            <person name="Zagrodzka Z.B."/>
            <person name="Johannesson K."/>
            <person name="Butlin R.K."/>
            <person name="Leder E.H."/>
        </authorList>
    </citation>
    <scope>NUCLEOTIDE SEQUENCE [LARGE SCALE GENOMIC DNA]</scope>
    <source>
        <strain evidence="2">Snail1</strain>
        <tissue evidence="2">Muscle</tissue>
    </source>
</reference>
<proteinExistence type="predicted"/>
<protein>
    <submittedName>
        <fullName evidence="2">Uncharacterized protein</fullName>
    </submittedName>
</protein>
<evidence type="ECO:0000256" key="1">
    <source>
        <dbReference type="SAM" id="MobiDB-lite"/>
    </source>
</evidence>
<keyword evidence="3" id="KW-1185">Reference proteome</keyword>